<dbReference type="InterPro" id="IPR018677">
    <property type="entry name" value="DUF2157"/>
</dbReference>
<keyword evidence="1" id="KW-0812">Transmembrane</keyword>
<dbReference type="EMBL" id="MDKC01000034">
    <property type="protein sequence ID" value="ODG90580.1"/>
    <property type="molecule type" value="Genomic_DNA"/>
</dbReference>
<feature type="transmembrane region" description="Helical" evidence="1">
    <location>
        <begin position="74"/>
        <end position="92"/>
    </location>
</feature>
<protein>
    <recommendedName>
        <fullName evidence="2">DUF2157 domain-containing protein</fullName>
    </recommendedName>
</protein>
<comment type="caution">
    <text evidence="3">The sequence shown here is derived from an EMBL/GenBank/DDBJ whole genome shotgun (WGS) entry which is preliminary data.</text>
</comment>
<keyword evidence="4" id="KW-1185">Reference proteome</keyword>
<reference evidence="3 4" key="1">
    <citation type="submission" date="2016-07" db="EMBL/GenBank/DDBJ databases">
        <authorList>
            <person name="Townsley L."/>
            <person name="Shank E.A."/>
        </authorList>
    </citation>
    <scope>NUCLEOTIDE SEQUENCE [LARGE SCALE GENOMIC DNA]</scope>
    <source>
        <strain evidence="3 4">CH01</strain>
    </source>
</reference>
<feature type="transmembrane region" description="Helical" evidence="1">
    <location>
        <begin position="104"/>
        <end position="122"/>
    </location>
</feature>
<accession>A0ABX2ZPC8</accession>
<gene>
    <name evidence="3" type="ORF">BED47_11965</name>
</gene>
<proteinExistence type="predicted"/>
<feature type="transmembrane region" description="Helical" evidence="1">
    <location>
        <begin position="389"/>
        <end position="407"/>
    </location>
</feature>
<dbReference type="RefSeq" id="WP_025568299.1">
    <property type="nucleotide sequence ID" value="NZ_MDKC01000034.1"/>
</dbReference>
<feature type="transmembrane region" description="Helical" evidence="1">
    <location>
        <begin position="151"/>
        <end position="169"/>
    </location>
</feature>
<evidence type="ECO:0000259" key="2">
    <source>
        <dbReference type="Pfam" id="PF09925"/>
    </source>
</evidence>
<dbReference type="Pfam" id="PF09925">
    <property type="entry name" value="DUF2157"/>
    <property type="match status" value="1"/>
</dbReference>
<feature type="domain" description="DUF2157" evidence="2">
    <location>
        <begin position="10"/>
        <end position="150"/>
    </location>
</feature>
<feature type="transmembrane region" description="Helical" evidence="1">
    <location>
        <begin position="315"/>
        <end position="331"/>
    </location>
</feature>
<feature type="transmembrane region" description="Helical" evidence="1">
    <location>
        <begin position="175"/>
        <end position="192"/>
    </location>
</feature>
<evidence type="ECO:0000313" key="3">
    <source>
        <dbReference type="EMBL" id="ODG90580.1"/>
    </source>
</evidence>
<feature type="transmembrane region" description="Helical" evidence="1">
    <location>
        <begin position="221"/>
        <end position="236"/>
    </location>
</feature>
<organism evidence="3 4">
    <name type="scientific">Gottfriedia luciferensis</name>
    <dbReference type="NCBI Taxonomy" id="178774"/>
    <lineage>
        <taxon>Bacteria</taxon>
        <taxon>Bacillati</taxon>
        <taxon>Bacillota</taxon>
        <taxon>Bacilli</taxon>
        <taxon>Bacillales</taxon>
        <taxon>Bacillaceae</taxon>
        <taxon>Gottfriedia</taxon>
    </lineage>
</organism>
<feature type="transmembrane region" description="Helical" evidence="1">
    <location>
        <begin position="337"/>
        <end position="353"/>
    </location>
</feature>
<evidence type="ECO:0000256" key="1">
    <source>
        <dbReference type="SAM" id="Phobius"/>
    </source>
</evidence>
<keyword evidence="1" id="KW-0472">Membrane</keyword>
<keyword evidence="1" id="KW-1133">Transmembrane helix</keyword>
<feature type="transmembrane region" description="Helical" evidence="1">
    <location>
        <begin position="243"/>
        <end position="265"/>
    </location>
</feature>
<dbReference type="Proteomes" id="UP000094580">
    <property type="component" value="Unassembled WGS sequence"/>
</dbReference>
<feature type="transmembrane region" description="Helical" evidence="1">
    <location>
        <begin position="128"/>
        <end position="146"/>
    </location>
</feature>
<name>A0ABX2ZPC8_9BACI</name>
<sequence length="420" mass="48957">MSKLDQKLKEWHKQNLLDEDSLNRILEYERHRTKAEKQSFLGDIVPFLIALLVAFAILALVGSNWNDFSQTMRLVIIFVTLLVFHTVAFISYQKGKELFGHCLNFINVIGYACAFVLIVQMYQFSSDSPVFLITWTLLAFLYYYVLKHNMFYYLFLGIGFFSLSYSAGIETAHVYLLQFPLLLCSIYFLRLMQNRWNTSFNYTFLGYIIIMFFQTFSDRQYMMPIILVVFILWYLNERGIIDYILLPVFTIFIWLFTFFTSLFGGSYDAVHELQKEFSHGFLKPIAVPLFNTIILLILLLAIYTVYKKWKDHEPFNNYLWIFLFIFLLPILGVQDKLANMIVGVLILFAYSCIRLFKGVSGQEKGSIIIGFITFASLVIGIYTGFAVSFISKSIVFIILAVVLYFVYTQSKKARGDEHAK</sequence>
<feature type="transmembrane region" description="Helical" evidence="1">
    <location>
        <begin position="199"/>
        <end position="215"/>
    </location>
</feature>
<evidence type="ECO:0000313" key="4">
    <source>
        <dbReference type="Proteomes" id="UP000094580"/>
    </source>
</evidence>
<feature type="transmembrane region" description="Helical" evidence="1">
    <location>
        <begin position="365"/>
        <end position="383"/>
    </location>
</feature>
<feature type="transmembrane region" description="Helical" evidence="1">
    <location>
        <begin position="40"/>
        <end position="62"/>
    </location>
</feature>
<feature type="transmembrane region" description="Helical" evidence="1">
    <location>
        <begin position="285"/>
        <end position="303"/>
    </location>
</feature>